<name>A0A7S4F1K6_CHRCT</name>
<sequence>MRVVQLGGTPVDSDALERAKQQLASFAVVGLYDAANKTSLLMEAAFPSLAKVGDARSDFICWLCQLSLRAGRRTGSTCNRMQRIFDFVSALACRVPRKFR</sequence>
<evidence type="ECO:0000313" key="1">
    <source>
        <dbReference type="EMBL" id="CAE0767672.1"/>
    </source>
</evidence>
<protein>
    <submittedName>
        <fullName evidence="1">Uncharacterized protein</fullName>
    </submittedName>
</protein>
<proteinExistence type="predicted"/>
<dbReference type="EMBL" id="HBIZ01031838">
    <property type="protein sequence ID" value="CAE0767672.1"/>
    <property type="molecule type" value="Transcribed_RNA"/>
</dbReference>
<reference evidence="1" key="1">
    <citation type="submission" date="2021-01" db="EMBL/GenBank/DDBJ databases">
        <authorList>
            <person name="Corre E."/>
            <person name="Pelletier E."/>
            <person name="Niang G."/>
            <person name="Scheremetjew M."/>
            <person name="Finn R."/>
            <person name="Kale V."/>
            <person name="Holt S."/>
            <person name="Cochrane G."/>
            <person name="Meng A."/>
            <person name="Brown T."/>
            <person name="Cohen L."/>
        </authorList>
    </citation>
    <scope>NUCLEOTIDE SEQUENCE</scope>
    <source>
        <strain evidence="1">CCMP645</strain>
    </source>
</reference>
<accession>A0A7S4F1K6</accession>
<dbReference type="AlphaFoldDB" id="A0A7S4F1K6"/>
<gene>
    <name evidence="1" type="ORF">PCAR00345_LOCUS20284</name>
</gene>
<organism evidence="1">
    <name type="scientific">Chrysotila carterae</name>
    <name type="common">Marine alga</name>
    <name type="synonym">Syracosphaera carterae</name>
    <dbReference type="NCBI Taxonomy" id="13221"/>
    <lineage>
        <taxon>Eukaryota</taxon>
        <taxon>Haptista</taxon>
        <taxon>Haptophyta</taxon>
        <taxon>Prymnesiophyceae</taxon>
        <taxon>Isochrysidales</taxon>
        <taxon>Isochrysidaceae</taxon>
        <taxon>Chrysotila</taxon>
    </lineage>
</organism>